<accession>A0AAP0BBL9</accession>
<organism evidence="2 3">
    <name type="scientific">Platanthera zijinensis</name>
    <dbReference type="NCBI Taxonomy" id="2320716"/>
    <lineage>
        <taxon>Eukaryota</taxon>
        <taxon>Viridiplantae</taxon>
        <taxon>Streptophyta</taxon>
        <taxon>Embryophyta</taxon>
        <taxon>Tracheophyta</taxon>
        <taxon>Spermatophyta</taxon>
        <taxon>Magnoliopsida</taxon>
        <taxon>Liliopsida</taxon>
        <taxon>Asparagales</taxon>
        <taxon>Orchidaceae</taxon>
        <taxon>Orchidoideae</taxon>
        <taxon>Orchideae</taxon>
        <taxon>Orchidinae</taxon>
        <taxon>Platanthera</taxon>
    </lineage>
</organism>
<keyword evidence="3" id="KW-1185">Reference proteome</keyword>
<protein>
    <submittedName>
        <fullName evidence="2">Uncharacterized protein</fullName>
    </submittedName>
</protein>
<evidence type="ECO:0000313" key="3">
    <source>
        <dbReference type="Proteomes" id="UP001418222"/>
    </source>
</evidence>
<dbReference type="AlphaFoldDB" id="A0AAP0BBL9"/>
<evidence type="ECO:0000313" key="2">
    <source>
        <dbReference type="EMBL" id="KAK8935113.1"/>
    </source>
</evidence>
<feature type="region of interest" description="Disordered" evidence="1">
    <location>
        <begin position="196"/>
        <end position="216"/>
    </location>
</feature>
<gene>
    <name evidence="2" type="ORF">KSP39_PZI012890</name>
</gene>
<reference evidence="2 3" key="1">
    <citation type="journal article" date="2022" name="Nat. Plants">
        <title>Genomes of leafy and leafless Platanthera orchids illuminate the evolution of mycoheterotrophy.</title>
        <authorList>
            <person name="Li M.H."/>
            <person name="Liu K.W."/>
            <person name="Li Z."/>
            <person name="Lu H.C."/>
            <person name="Ye Q.L."/>
            <person name="Zhang D."/>
            <person name="Wang J.Y."/>
            <person name="Li Y.F."/>
            <person name="Zhong Z.M."/>
            <person name="Liu X."/>
            <person name="Yu X."/>
            <person name="Liu D.K."/>
            <person name="Tu X.D."/>
            <person name="Liu B."/>
            <person name="Hao Y."/>
            <person name="Liao X.Y."/>
            <person name="Jiang Y.T."/>
            <person name="Sun W.H."/>
            <person name="Chen J."/>
            <person name="Chen Y.Q."/>
            <person name="Ai Y."/>
            <person name="Zhai J.W."/>
            <person name="Wu S.S."/>
            <person name="Zhou Z."/>
            <person name="Hsiao Y.Y."/>
            <person name="Wu W.L."/>
            <person name="Chen Y.Y."/>
            <person name="Lin Y.F."/>
            <person name="Hsu J.L."/>
            <person name="Li C.Y."/>
            <person name="Wang Z.W."/>
            <person name="Zhao X."/>
            <person name="Zhong W.Y."/>
            <person name="Ma X.K."/>
            <person name="Ma L."/>
            <person name="Huang J."/>
            <person name="Chen G.Z."/>
            <person name="Huang M.Z."/>
            <person name="Huang L."/>
            <person name="Peng D.H."/>
            <person name="Luo Y.B."/>
            <person name="Zou S.Q."/>
            <person name="Chen S.P."/>
            <person name="Lan S."/>
            <person name="Tsai W.C."/>
            <person name="Van de Peer Y."/>
            <person name="Liu Z.J."/>
        </authorList>
    </citation>
    <scope>NUCLEOTIDE SEQUENCE [LARGE SCALE GENOMIC DNA]</scope>
    <source>
        <strain evidence="2">Lor287</strain>
    </source>
</reference>
<evidence type="ECO:0000256" key="1">
    <source>
        <dbReference type="SAM" id="MobiDB-lite"/>
    </source>
</evidence>
<name>A0AAP0BBL9_9ASPA</name>
<dbReference type="Proteomes" id="UP001418222">
    <property type="component" value="Unassembled WGS sequence"/>
</dbReference>
<dbReference type="EMBL" id="JBBWWQ010000011">
    <property type="protein sequence ID" value="KAK8935113.1"/>
    <property type="molecule type" value="Genomic_DNA"/>
</dbReference>
<comment type="caution">
    <text evidence="2">The sequence shown here is derived from an EMBL/GenBank/DDBJ whole genome shotgun (WGS) entry which is preliminary data.</text>
</comment>
<proteinExistence type="predicted"/>
<sequence length="319" mass="34989">MAPLLDSMHVRCNRVEAALDTLLAMMLEIRHRLLPHAPLQPRPATLHSDEPPPSIPLPSLCGSSTIRTATTSSFSDTPFVLQLRIVLPITGYAIAFFLHLRFLPRHLHSILRSSSSICDRDKGRPHLHSILLPPFSDYKDCKSLSPALEHRFIAFRRRSARAGITSAVSPSPRARIYPAASSPAASGFPIASRASSRTEKSLSSPAQGCSSPSVCSSSPTTQGSSFPVQGLASPTQVLFSIDFFLHCAELPHPFCCKTSHLSPLPSPLSLTCFMQNFRSPSRSLCAPDLQHSTPVVIPSPPLQIFFRDFTELFENRLFE</sequence>